<feature type="chain" id="PRO_5023059090" evidence="2">
    <location>
        <begin position="21"/>
        <end position="162"/>
    </location>
</feature>
<dbReference type="EMBL" id="VUOD01000010">
    <property type="protein sequence ID" value="KAA2284096.1"/>
    <property type="molecule type" value="Genomic_DNA"/>
</dbReference>
<evidence type="ECO:0000256" key="2">
    <source>
        <dbReference type="SAM" id="SignalP"/>
    </source>
</evidence>
<dbReference type="RefSeq" id="WP_149861237.1">
    <property type="nucleotide sequence ID" value="NZ_VUOD01000010.1"/>
</dbReference>
<dbReference type="AlphaFoldDB" id="A0A5B2Z7C8"/>
<accession>A0A5B2Z7C8</accession>
<feature type="signal peptide" evidence="2">
    <location>
        <begin position="1"/>
        <end position="20"/>
    </location>
</feature>
<keyword evidence="2" id="KW-0732">Signal</keyword>
<evidence type="ECO:0000313" key="3">
    <source>
        <dbReference type="EMBL" id="KAA2284096.1"/>
    </source>
</evidence>
<gene>
    <name evidence="3" type="ORF">F0415_10810</name>
</gene>
<protein>
    <submittedName>
        <fullName evidence="3">Uncharacterized protein</fullName>
    </submittedName>
</protein>
<reference evidence="3 4" key="1">
    <citation type="submission" date="2019-09" db="EMBL/GenBank/DDBJ databases">
        <title>Arenimonas chukotkensis sp. nov., a bacterium isolated from Chukotka hot spring, Arctic region, Russia.</title>
        <authorList>
            <person name="Zayulina K.S."/>
            <person name="Prokofeva M.I."/>
            <person name="Elcheninov A.G."/>
            <person name="Novikov A."/>
            <person name="Kochetkova T.V."/>
            <person name="Kublanov I.V."/>
        </authorList>
    </citation>
    <scope>NUCLEOTIDE SEQUENCE [LARGE SCALE GENOMIC DNA]</scope>
    <source>
        <strain evidence="3 4">3729k</strain>
    </source>
</reference>
<dbReference type="PROSITE" id="PS51257">
    <property type="entry name" value="PROKAR_LIPOPROTEIN"/>
    <property type="match status" value="1"/>
</dbReference>
<evidence type="ECO:0000313" key="4">
    <source>
        <dbReference type="Proteomes" id="UP000322165"/>
    </source>
</evidence>
<feature type="compositionally biased region" description="Low complexity" evidence="1">
    <location>
        <begin position="25"/>
        <end position="36"/>
    </location>
</feature>
<feature type="region of interest" description="Disordered" evidence="1">
    <location>
        <begin position="23"/>
        <end position="49"/>
    </location>
</feature>
<dbReference type="Proteomes" id="UP000322165">
    <property type="component" value="Unassembled WGS sequence"/>
</dbReference>
<sequence>MRTVRFAALPLLLPLLTACGREETAPPAETAPVEAAAEAEAEVAEPELPPLPGGDFRIASISFGTAVDEEGQVLQPLEVFAPGDRIHAAVVTVGSSEGLTLSGRWLAPDGREIARAGQTLDPSTPIVASFSLRQPDPWPPGRYQFQVAINDRVVETRSFEVR</sequence>
<evidence type="ECO:0000256" key="1">
    <source>
        <dbReference type="SAM" id="MobiDB-lite"/>
    </source>
</evidence>
<reference evidence="3 4" key="2">
    <citation type="submission" date="2019-09" db="EMBL/GenBank/DDBJ databases">
        <authorList>
            <person name="Mazur A."/>
        </authorList>
    </citation>
    <scope>NUCLEOTIDE SEQUENCE [LARGE SCALE GENOMIC DNA]</scope>
    <source>
        <strain evidence="3 4">3729k</strain>
    </source>
</reference>
<organism evidence="3 4">
    <name type="scientific">Arenimonas fontis</name>
    <dbReference type="NCBI Taxonomy" id="2608255"/>
    <lineage>
        <taxon>Bacteria</taxon>
        <taxon>Pseudomonadati</taxon>
        <taxon>Pseudomonadota</taxon>
        <taxon>Gammaproteobacteria</taxon>
        <taxon>Lysobacterales</taxon>
        <taxon>Lysobacteraceae</taxon>
        <taxon>Arenimonas</taxon>
    </lineage>
</organism>
<proteinExistence type="predicted"/>
<comment type="caution">
    <text evidence="3">The sequence shown here is derived from an EMBL/GenBank/DDBJ whole genome shotgun (WGS) entry which is preliminary data.</text>
</comment>
<keyword evidence="4" id="KW-1185">Reference proteome</keyword>
<name>A0A5B2Z7C8_9GAMM</name>